<evidence type="ECO:0000256" key="1">
    <source>
        <dbReference type="SAM" id="MobiDB-lite"/>
    </source>
</evidence>
<feature type="compositionally biased region" description="Low complexity" evidence="1">
    <location>
        <begin position="217"/>
        <end position="235"/>
    </location>
</feature>
<dbReference type="VEuPathDB" id="FungiDB:C8Q69DRAFT_481768"/>
<organism evidence="2 3">
    <name type="scientific">Byssochlamys spectabilis</name>
    <name type="common">Paecilomyces variotii</name>
    <dbReference type="NCBI Taxonomy" id="264951"/>
    <lineage>
        <taxon>Eukaryota</taxon>
        <taxon>Fungi</taxon>
        <taxon>Dikarya</taxon>
        <taxon>Ascomycota</taxon>
        <taxon>Pezizomycotina</taxon>
        <taxon>Eurotiomycetes</taxon>
        <taxon>Eurotiomycetidae</taxon>
        <taxon>Eurotiales</taxon>
        <taxon>Thermoascaceae</taxon>
        <taxon>Paecilomyces</taxon>
    </lineage>
</organism>
<proteinExistence type="predicted"/>
<name>A0A443HIV8_BYSSP</name>
<dbReference type="AlphaFoldDB" id="A0A443HIV8"/>
<sequence>MACPDTQIIRGVVAAETLISEKDAADPFLHSEQDIDSALFEKMAGPTTTTFPRSHPHSSQRSSGSSSRFTGSKGSIGSTTLTGSGVSIPEVKRRPSVSFGITPDPDLSSAEETWISDLHQRFGLQQPLDQQNDSTAAILTPPKPRFARTSKTKNTQFRPIRRTSDDGHPPPIEIPRSVAMPEGLGIRTDFQQDTEDGDSITSIPIRRSTSGFHHRSVSGASQFSSTTSSTTRSASQHVHPMRKTPSCYTPPLGQSFQNYNGESEPSADTDESSSDTIFPRHSSLDLIRESVTSTGTSFHRPKLTRDSSLPRFSESSQTTFIGRRSFGHNRDSTGALEPISPISRSSLDFGFRKTRTSTDPDPISRAATVQAARQAFEEKEAAKNRKYEKQQLKAQEKEQRRKQKQLWQRYRDVDVDNLEDATGPEEPVSEKTSEDEGPASNASLRDPSGEQGRPGMAASLTGKSRSHPWKTKTRNTWVLFLTWLRTRVFKVTRKLRRSR</sequence>
<evidence type="ECO:0000313" key="2">
    <source>
        <dbReference type="EMBL" id="RWQ91768.1"/>
    </source>
</evidence>
<accession>A0A443HIV8</accession>
<protein>
    <submittedName>
        <fullName evidence="2">Uncharacterized protein</fullName>
    </submittedName>
</protein>
<reference evidence="2 3" key="1">
    <citation type="journal article" date="2018" name="Front. Microbiol.">
        <title>Genomic and genetic insights into a cosmopolitan fungus, Paecilomyces variotii (Eurotiales).</title>
        <authorList>
            <person name="Urquhart A.S."/>
            <person name="Mondo S.J."/>
            <person name="Makela M.R."/>
            <person name="Hane J.K."/>
            <person name="Wiebenga A."/>
            <person name="He G."/>
            <person name="Mihaltcheva S."/>
            <person name="Pangilinan J."/>
            <person name="Lipzen A."/>
            <person name="Barry K."/>
            <person name="de Vries R.P."/>
            <person name="Grigoriev I.V."/>
            <person name="Idnurm A."/>
        </authorList>
    </citation>
    <scope>NUCLEOTIDE SEQUENCE [LARGE SCALE GENOMIC DNA]</scope>
    <source>
        <strain evidence="2 3">CBS 101075</strain>
    </source>
</reference>
<feature type="region of interest" description="Disordered" evidence="1">
    <location>
        <begin position="189"/>
        <end position="469"/>
    </location>
</feature>
<feature type="compositionally biased region" description="Low complexity" evidence="1">
    <location>
        <begin position="57"/>
        <end position="87"/>
    </location>
</feature>
<feature type="compositionally biased region" description="Low complexity" evidence="1">
    <location>
        <begin position="199"/>
        <end position="210"/>
    </location>
</feature>
<feature type="region of interest" description="Disordered" evidence="1">
    <location>
        <begin position="45"/>
        <end position="89"/>
    </location>
</feature>
<dbReference type="GeneID" id="39600893"/>
<gene>
    <name evidence="2" type="ORF">C8Q69DRAFT_481768</name>
</gene>
<keyword evidence="3" id="KW-1185">Reference proteome</keyword>
<feature type="compositionally biased region" description="Polar residues" evidence="1">
    <location>
        <begin position="252"/>
        <end position="263"/>
    </location>
</feature>
<comment type="caution">
    <text evidence="2">The sequence shown here is derived from an EMBL/GenBank/DDBJ whole genome shotgun (WGS) entry which is preliminary data.</text>
</comment>
<dbReference type="RefSeq" id="XP_028481413.1">
    <property type="nucleotide sequence ID" value="XM_028631616.1"/>
</dbReference>
<dbReference type="Proteomes" id="UP000283841">
    <property type="component" value="Unassembled WGS sequence"/>
</dbReference>
<dbReference type="EMBL" id="RCNU01000017">
    <property type="protein sequence ID" value="RWQ91768.1"/>
    <property type="molecule type" value="Genomic_DNA"/>
</dbReference>
<evidence type="ECO:0000313" key="3">
    <source>
        <dbReference type="Proteomes" id="UP000283841"/>
    </source>
</evidence>
<feature type="compositionally biased region" description="Basic and acidic residues" evidence="1">
    <location>
        <begin position="375"/>
        <end position="399"/>
    </location>
</feature>